<dbReference type="STRING" id="1088721.JI59_16585"/>
<organism evidence="9 10">
    <name type="scientific">Novosphingobium pentaromativorans US6-1</name>
    <dbReference type="NCBI Taxonomy" id="1088721"/>
    <lineage>
        <taxon>Bacteria</taxon>
        <taxon>Pseudomonadati</taxon>
        <taxon>Pseudomonadota</taxon>
        <taxon>Alphaproteobacteria</taxon>
        <taxon>Sphingomonadales</taxon>
        <taxon>Sphingomonadaceae</taxon>
        <taxon>Novosphingobium</taxon>
    </lineage>
</organism>
<dbReference type="OrthoDB" id="9764363at2"/>
<feature type="domain" description="Peptidase S49" evidence="8">
    <location>
        <begin position="377"/>
        <end position="526"/>
    </location>
</feature>
<accession>G6E8N6</accession>
<comment type="similarity">
    <text evidence="2">Belongs to the peptidase S49 family.</text>
</comment>
<dbReference type="Proteomes" id="UP000004030">
    <property type="component" value="Unassembled WGS sequence"/>
</dbReference>
<keyword evidence="5" id="KW-0720">Serine protease</keyword>
<evidence type="ECO:0000256" key="2">
    <source>
        <dbReference type="ARBA" id="ARBA00008683"/>
    </source>
</evidence>
<dbReference type="Gene3D" id="6.20.330.10">
    <property type="match status" value="1"/>
</dbReference>
<keyword evidence="4" id="KW-0378">Hydrolase</keyword>
<dbReference type="InterPro" id="IPR047217">
    <property type="entry name" value="S49_SppA_67K_type_N"/>
</dbReference>
<name>G6E8N6_9SPHN</name>
<dbReference type="PATRIC" id="fig|1088721.3.peg.698"/>
<feature type="active site" description="Nucleophile" evidence="7">
    <location>
        <position position="393"/>
    </location>
</feature>
<proteinExistence type="inferred from homology"/>
<dbReference type="EMBL" id="AGFM01000009">
    <property type="protein sequence ID" value="EHJ62111.1"/>
    <property type="molecule type" value="Genomic_DNA"/>
</dbReference>
<dbReference type="InterPro" id="IPR004634">
    <property type="entry name" value="Pept_S49_pIV"/>
</dbReference>
<dbReference type="eggNOG" id="COG0616">
    <property type="taxonomic scope" value="Bacteria"/>
</dbReference>
<reference evidence="9 10" key="1">
    <citation type="journal article" date="2012" name="J. Bacteriol.">
        <title>Genome sequence of benzo(a)pyrene-degrading bacterium Novosphingobium pentaromativorans US6-1.</title>
        <authorList>
            <person name="Luo Y.R."/>
            <person name="Kang S.G."/>
            <person name="Kim S.J."/>
            <person name="Kim M.R."/>
            <person name="Li N."/>
            <person name="Lee J.H."/>
            <person name="Kwon K.K."/>
        </authorList>
    </citation>
    <scope>NUCLEOTIDE SEQUENCE [LARGE SCALE GENOMIC DNA]</scope>
    <source>
        <strain evidence="9 10">US6-1</strain>
    </source>
</reference>
<dbReference type="NCBIfam" id="TIGR00706">
    <property type="entry name" value="SppA_dom"/>
    <property type="match status" value="1"/>
</dbReference>
<dbReference type="SUPFAM" id="SSF52096">
    <property type="entry name" value="ClpP/crotonase"/>
    <property type="match status" value="2"/>
</dbReference>
<dbReference type="PANTHER" id="PTHR33209">
    <property type="entry name" value="PROTEASE 4"/>
    <property type="match status" value="1"/>
</dbReference>
<dbReference type="CDD" id="cd07023">
    <property type="entry name" value="S49_Sppa_N_C"/>
    <property type="match status" value="1"/>
</dbReference>
<dbReference type="Pfam" id="PF01343">
    <property type="entry name" value="Peptidase_S49"/>
    <property type="match status" value="2"/>
</dbReference>
<dbReference type="RefSeq" id="WP_007011624.1">
    <property type="nucleotide sequence ID" value="NZ_AGFM01000009.1"/>
</dbReference>
<keyword evidence="3 9" id="KW-0645">Protease</keyword>
<evidence type="ECO:0000256" key="6">
    <source>
        <dbReference type="ARBA" id="ARBA00023136"/>
    </source>
</evidence>
<dbReference type="PIRSF" id="PIRSF001217">
    <property type="entry name" value="Protease_4_SppA"/>
    <property type="match status" value="1"/>
</dbReference>
<dbReference type="InterPro" id="IPR029045">
    <property type="entry name" value="ClpP/crotonase-like_dom_sf"/>
</dbReference>
<feature type="active site" description="Proton donor/acceptor" evidence="7">
    <location>
        <position position="193"/>
    </location>
</feature>
<dbReference type="GO" id="GO:0006465">
    <property type="term" value="P:signal peptide processing"/>
    <property type="evidence" value="ECO:0007669"/>
    <property type="project" value="InterPro"/>
</dbReference>
<dbReference type="Gene3D" id="3.90.226.10">
    <property type="entry name" value="2-enoyl-CoA Hydratase, Chain A, domain 1"/>
    <property type="match status" value="3"/>
</dbReference>
<dbReference type="InterPro" id="IPR004635">
    <property type="entry name" value="Pept_S49_SppA"/>
</dbReference>
<gene>
    <name evidence="9" type="ORF">NSU_0708</name>
</gene>
<keyword evidence="6" id="KW-0472">Membrane</keyword>
<comment type="subcellular location">
    <subcellularLocation>
        <location evidence="1">Membrane</location>
    </subcellularLocation>
</comment>
<dbReference type="NCBIfam" id="TIGR00705">
    <property type="entry name" value="SppA_67K"/>
    <property type="match status" value="1"/>
</dbReference>
<sequence>MQFARKVWKLLVAFKDALALLFLLLFFGLIYGALASRPTPGRVVDGALLLDLDGVVVEERSEVSPLRLLLSAEAPAGEYQARDIERALRGAAKDDHVKAVVLDMSRFLGGGMVHLQEIGRAIDEVRAAGKPVLTFANAYADDGVLLAAHASEVWVDPMGGAFVAGPGGTQTYYKGLFDRFKVNAHVYRAGTYKSYVEPYIRSDMSPAAREANEDLYGSIWATWKADVKQARPNSKVEQIAGDPMAWVEASKGDFAQGAKAAGLVDRIGDKTEFEKRVAEIAGKGAGGDGPAYAHTRLDTWLAANPARAEGASIGVITIAGEIVDGEAGPGKAGGDRIAQLLDDNIDEGFKALVVRVDSPGGSVMAAERIRRAIDRYKARKIPVVVSMANMAASGGYWVSTPAERIFAEPGTVTGSIGVFAVVTSFEKTLADFGVTSDGVRTTPLSGQPDILGGFTPEVERMLQASVDNIYGKFLGVVAKSRKTTPERIDRVAQGRVWPGAEAKELGLVDEMGDLDAALAYAAKQGGVGNGKWHAEYIGAREGRFESMLRRMFAGPSDSEAVYDLTGLVAARQEARARRIAAQFADLTGSRGAQAYCLECPDLPSMDDPREAGQGLSLMARIGALAGLK</sequence>
<feature type="domain" description="Peptidase S49" evidence="8">
    <location>
        <begin position="126"/>
        <end position="279"/>
    </location>
</feature>
<protein>
    <submittedName>
        <fullName evidence="9">Protease IV</fullName>
    </submittedName>
</protein>
<dbReference type="GO" id="GO:0016020">
    <property type="term" value="C:membrane"/>
    <property type="evidence" value="ECO:0007669"/>
    <property type="project" value="UniProtKB-SubCell"/>
</dbReference>
<evidence type="ECO:0000256" key="1">
    <source>
        <dbReference type="ARBA" id="ARBA00004370"/>
    </source>
</evidence>
<evidence type="ECO:0000256" key="7">
    <source>
        <dbReference type="PIRSR" id="PIRSR001217-1"/>
    </source>
</evidence>
<dbReference type="KEGG" id="npn:JI59_16585"/>
<evidence type="ECO:0000313" key="10">
    <source>
        <dbReference type="Proteomes" id="UP000004030"/>
    </source>
</evidence>
<keyword evidence="10" id="KW-1185">Reference proteome</keyword>
<dbReference type="CDD" id="cd07018">
    <property type="entry name" value="S49_SppA_67K_type"/>
    <property type="match status" value="1"/>
</dbReference>
<dbReference type="AlphaFoldDB" id="G6E8N6"/>
<dbReference type="GO" id="GO:0008236">
    <property type="term" value="F:serine-type peptidase activity"/>
    <property type="evidence" value="ECO:0007669"/>
    <property type="project" value="UniProtKB-KW"/>
</dbReference>
<evidence type="ECO:0000256" key="5">
    <source>
        <dbReference type="ARBA" id="ARBA00022825"/>
    </source>
</evidence>
<dbReference type="PANTHER" id="PTHR33209:SF1">
    <property type="entry name" value="PEPTIDASE S49 DOMAIN-CONTAINING PROTEIN"/>
    <property type="match status" value="1"/>
</dbReference>
<evidence type="ECO:0000256" key="3">
    <source>
        <dbReference type="ARBA" id="ARBA00022670"/>
    </source>
</evidence>
<dbReference type="InterPro" id="IPR047272">
    <property type="entry name" value="S49_SppA_C"/>
</dbReference>
<comment type="caution">
    <text evidence="9">The sequence shown here is derived from an EMBL/GenBank/DDBJ whole genome shotgun (WGS) entry which is preliminary data.</text>
</comment>
<evidence type="ECO:0000259" key="8">
    <source>
        <dbReference type="Pfam" id="PF01343"/>
    </source>
</evidence>
<evidence type="ECO:0000256" key="4">
    <source>
        <dbReference type="ARBA" id="ARBA00022801"/>
    </source>
</evidence>
<evidence type="ECO:0000313" key="9">
    <source>
        <dbReference type="EMBL" id="EHJ62111.1"/>
    </source>
</evidence>
<dbReference type="InterPro" id="IPR002142">
    <property type="entry name" value="Peptidase_S49"/>
</dbReference>